<dbReference type="EMBL" id="AVOT02001003">
    <property type="protein sequence ID" value="MBW0465288.1"/>
    <property type="molecule type" value="Genomic_DNA"/>
</dbReference>
<dbReference type="Proteomes" id="UP000765509">
    <property type="component" value="Unassembled WGS sequence"/>
</dbReference>
<proteinExistence type="predicted"/>
<dbReference type="AlphaFoldDB" id="A0A9Q3BHG3"/>
<accession>A0A9Q3BHG3</accession>
<evidence type="ECO:0000313" key="2">
    <source>
        <dbReference type="Proteomes" id="UP000765509"/>
    </source>
</evidence>
<comment type="caution">
    <text evidence="1">The sequence shown here is derived from an EMBL/GenBank/DDBJ whole genome shotgun (WGS) entry which is preliminary data.</text>
</comment>
<sequence length="174" mass="19988">MIIPHRKANITCNQEVLVLEDAHIQVFLLGTYYQIMYGTDIYNGKNKHITIDTLEELLNELKEGKFSANLTSKKKLSLIKFSRNNRPAFAIGEEPLGKIRGHDIELYLDVERPYPPILKQTPYTEILETRKGAETHVDELLDMDVIRNIGHNEIVEVTTPVLITWHYLKSTLCG</sequence>
<gene>
    <name evidence="1" type="ORF">O181_005003</name>
</gene>
<evidence type="ECO:0000313" key="1">
    <source>
        <dbReference type="EMBL" id="MBW0465288.1"/>
    </source>
</evidence>
<organism evidence="1 2">
    <name type="scientific">Austropuccinia psidii MF-1</name>
    <dbReference type="NCBI Taxonomy" id="1389203"/>
    <lineage>
        <taxon>Eukaryota</taxon>
        <taxon>Fungi</taxon>
        <taxon>Dikarya</taxon>
        <taxon>Basidiomycota</taxon>
        <taxon>Pucciniomycotina</taxon>
        <taxon>Pucciniomycetes</taxon>
        <taxon>Pucciniales</taxon>
        <taxon>Sphaerophragmiaceae</taxon>
        <taxon>Austropuccinia</taxon>
    </lineage>
</organism>
<protein>
    <submittedName>
        <fullName evidence="1">Uncharacterized protein</fullName>
    </submittedName>
</protein>
<name>A0A9Q3BHG3_9BASI</name>
<reference evidence="1" key="1">
    <citation type="submission" date="2021-03" db="EMBL/GenBank/DDBJ databases">
        <title>Draft genome sequence of rust myrtle Austropuccinia psidii MF-1, a brazilian biotype.</title>
        <authorList>
            <person name="Quecine M.C."/>
            <person name="Pachon D.M.R."/>
            <person name="Bonatelli M.L."/>
            <person name="Correr F.H."/>
            <person name="Franceschini L.M."/>
            <person name="Leite T.F."/>
            <person name="Margarido G.R.A."/>
            <person name="Almeida C.A."/>
            <person name="Ferrarezi J.A."/>
            <person name="Labate C.A."/>
        </authorList>
    </citation>
    <scope>NUCLEOTIDE SEQUENCE</scope>
    <source>
        <strain evidence="1">MF-1</strain>
    </source>
</reference>
<keyword evidence="2" id="KW-1185">Reference proteome</keyword>
<dbReference type="OrthoDB" id="8022549at2759"/>